<keyword evidence="5 8" id="KW-0560">Oxidoreductase</keyword>
<dbReference type="PANTHER" id="PTHR46696">
    <property type="entry name" value="P450, PUTATIVE (EUROFUNG)-RELATED"/>
    <property type="match status" value="1"/>
</dbReference>
<sequence>MTSADTGIRRVRTLAGDPAWLVTRYDDVKALLADQRLGRSHPDPTHAPRVSGSAIFGGPTGADPAAEDVDRVRMRRLLAPVFSARRMAALRPRIETIVDELLDAMFARTPPVDLHEAVSFPLPALVISELLGVPYADRDDFRRWSDDAANLVDPDRAELGLFSLWQYMRGLVEAKRAQPADDVLSLLLTTPHEGTVMGPDEAAMLGAGLLFAGHETTVTAIDGGVLRLLTNPDQRAALAADPALLAPAVEEILRCALPPPRDDDEQRTGLMRYAREAIEFDGAQIVAGELVLLGLRTANQDTVYFPDPARFDITRMPNPHLSFGFGPRFCLGAPLARLELRALFAALLHRPDLRLAVPPEELRPRRDILTGGLQTLPVTWSN</sequence>
<dbReference type="InterPro" id="IPR001128">
    <property type="entry name" value="Cyt_P450"/>
</dbReference>
<comment type="cofactor">
    <cofactor evidence="1">
        <name>heme</name>
        <dbReference type="ChEBI" id="CHEBI:30413"/>
    </cofactor>
</comment>
<dbReference type="InterPro" id="IPR036396">
    <property type="entry name" value="Cyt_P450_sf"/>
</dbReference>
<evidence type="ECO:0000256" key="9">
    <source>
        <dbReference type="SAM" id="MobiDB-lite"/>
    </source>
</evidence>
<evidence type="ECO:0000256" key="7">
    <source>
        <dbReference type="ARBA" id="ARBA00023033"/>
    </source>
</evidence>
<name>A0ABU2NHI2_9PSEU</name>
<dbReference type="Proteomes" id="UP001183202">
    <property type="component" value="Unassembled WGS sequence"/>
</dbReference>
<dbReference type="PRINTS" id="PR00385">
    <property type="entry name" value="P450"/>
</dbReference>
<evidence type="ECO:0000313" key="11">
    <source>
        <dbReference type="Proteomes" id="UP001183202"/>
    </source>
</evidence>
<dbReference type="CDD" id="cd11031">
    <property type="entry name" value="Cyp158A-like"/>
    <property type="match status" value="1"/>
</dbReference>
<evidence type="ECO:0000256" key="5">
    <source>
        <dbReference type="ARBA" id="ARBA00023002"/>
    </source>
</evidence>
<keyword evidence="3 8" id="KW-0349">Heme</keyword>
<dbReference type="Pfam" id="PF00067">
    <property type="entry name" value="p450"/>
    <property type="match status" value="1"/>
</dbReference>
<comment type="similarity">
    <text evidence="2 8">Belongs to the cytochrome P450 family.</text>
</comment>
<organism evidence="10 11">
    <name type="scientific">Pseudonocardia charpentierae</name>
    <dbReference type="NCBI Taxonomy" id="3075545"/>
    <lineage>
        <taxon>Bacteria</taxon>
        <taxon>Bacillati</taxon>
        <taxon>Actinomycetota</taxon>
        <taxon>Actinomycetes</taxon>
        <taxon>Pseudonocardiales</taxon>
        <taxon>Pseudonocardiaceae</taxon>
        <taxon>Pseudonocardia</taxon>
    </lineage>
</organism>
<dbReference type="RefSeq" id="WP_311559920.1">
    <property type="nucleotide sequence ID" value="NZ_JAVREJ010000031.1"/>
</dbReference>
<accession>A0ABU2NHI2</accession>
<protein>
    <submittedName>
        <fullName evidence="10">Cytochrome P450</fullName>
    </submittedName>
</protein>
<feature type="region of interest" description="Disordered" evidence="9">
    <location>
        <begin position="37"/>
        <end position="62"/>
    </location>
</feature>
<evidence type="ECO:0000256" key="3">
    <source>
        <dbReference type="ARBA" id="ARBA00022617"/>
    </source>
</evidence>
<evidence type="ECO:0000256" key="1">
    <source>
        <dbReference type="ARBA" id="ARBA00001971"/>
    </source>
</evidence>
<evidence type="ECO:0000256" key="2">
    <source>
        <dbReference type="ARBA" id="ARBA00010617"/>
    </source>
</evidence>
<dbReference type="PANTHER" id="PTHR46696:SF5">
    <property type="entry name" value="CYTOCHROME P450 BJ-1"/>
    <property type="match status" value="1"/>
</dbReference>
<dbReference type="PROSITE" id="PS00086">
    <property type="entry name" value="CYTOCHROME_P450"/>
    <property type="match status" value="1"/>
</dbReference>
<proteinExistence type="inferred from homology"/>
<keyword evidence="4 8" id="KW-0479">Metal-binding</keyword>
<dbReference type="InterPro" id="IPR017972">
    <property type="entry name" value="Cyt_P450_CS"/>
</dbReference>
<evidence type="ECO:0000313" key="10">
    <source>
        <dbReference type="EMBL" id="MDT0353406.1"/>
    </source>
</evidence>
<gene>
    <name evidence="10" type="ORF">RM445_28260</name>
</gene>
<keyword evidence="11" id="KW-1185">Reference proteome</keyword>
<dbReference type="InterPro" id="IPR002397">
    <property type="entry name" value="Cyt_P450_B"/>
</dbReference>
<dbReference type="PRINTS" id="PR00359">
    <property type="entry name" value="BP450"/>
</dbReference>
<keyword evidence="6 8" id="KW-0408">Iron</keyword>
<dbReference type="SUPFAM" id="SSF48264">
    <property type="entry name" value="Cytochrome P450"/>
    <property type="match status" value="1"/>
</dbReference>
<dbReference type="EMBL" id="JAVREJ010000031">
    <property type="protein sequence ID" value="MDT0353406.1"/>
    <property type="molecule type" value="Genomic_DNA"/>
</dbReference>
<evidence type="ECO:0000256" key="4">
    <source>
        <dbReference type="ARBA" id="ARBA00022723"/>
    </source>
</evidence>
<keyword evidence="7 8" id="KW-0503">Monooxygenase</keyword>
<reference evidence="11" key="1">
    <citation type="submission" date="2023-07" db="EMBL/GenBank/DDBJ databases">
        <title>30 novel species of actinomycetes from the DSMZ collection.</title>
        <authorList>
            <person name="Nouioui I."/>
        </authorList>
    </citation>
    <scope>NUCLEOTIDE SEQUENCE [LARGE SCALE GENOMIC DNA]</scope>
    <source>
        <strain evidence="11">DSM 45834</strain>
    </source>
</reference>
<dbReference type="Gene3D" id="1.10.630.10">
    <property type="entry name" value="Cytochrome P450"/>
    <property type="match status" value="1"/>
</dbReference>
<comment type="caution">
    <text evidence="10">The sequence shown here is derived from an EMBL/GenBank/DDBJ whole genome shotgun (WGS) entry which is preliminary data.</text>
</comment>
<evidence type="ECO:0000256" key="8">
    <source>
        <dbReference type="RuleBase" id="RU000461"/>
    </source>
</evidence>
<evidence type="ECO:0000256" key="6">
    <source>
        <dbReference type="ARBA" id="ARBA00023004"/>
    </source>
</evidence>
<feature type="compositionally biased region" description="Basic and acidic residues" evidence="9">
    <location>
        <begin position="37"/>
        <end position="46"/>
    </location>
</feature>